<accession>A5C3U2</accession>
<dbReference type="InterPro" id="IPR001214">
    <property type="entry name" value="SET_dom"/>
</dbReference>
<dbReference type="InterPro" id="IPR045606">
    <property type="entry name" value="ATXR3_C"/>
</dbReference>
<evidence type="ECO:0000259" key="2">
    <source>
        <dbReference type="Pfam" id="PF00856"/>
    </source>
</evidence>
<dbReference type="PANTHER" id="PTHR46655">
    <property type="entry name" value="HISTONE-LYSINE N-METHYLTRANSFERASE ATXR3"/>
    <property type="match status" value="1"/>
</dbReference>
<reference evidence="4" key="1">
    <citation type="journal article" date="2007" name="PLoS ONE">
        <title>The first genome sequence of an elite grapevine cultivar (Pinot noir Vitis vinifera L.): coping with a highly heterozygous genome.</title>
        <authorList>
            <person name="Velasco R."/>
            <person name="Zharkikh A."/>
            <person name="Troggio M."/>
            <person name="Cartwright D.A."/>
            <person name="Cestaro A."/>
            <person name="Pruss D."/>
            <person name="Pindo M."/>
            <person name="FitzGerald L.M."/>
            <person name="Vezzulli S."/>
            <person name="Reid J."/>
            <person name="Malacarne G."/>
            <person name="Iliev D."/>
            <person name="Coppola G."/>
            <person name="Wardell B."/>
            <person name="Micheletti D."/>
            <person name="Macalma T."/>
            <person name="Facci M."/>
            <person name="Mitchell J.T."/>
            <person name="Perazzolli M."/>
            <person name="Eldredge G."/>
            <person name="Gatto P."/>
            <person name="Oyzerski R."/>
            <person name="Moretto M."/>
            <person name="Gutin N."/>
            <person name="Stefanini M."/>
            <person name="Chen Y."/>
            <person name="Segala C."/>
            <person name="Davenport C."/>
            <person name="Dematte L."/>
            <person name="Mraz A."/>
            <person name="Battilana J."/>
            <person name="Stormo K."/>
            <person name="Costa F."/>
            <person name="Tao Q."/>
            <person name="Si-Ammour A."/>
            <person name="Harkins T."/>
            <person name="Lackey A."/>
            <person name="Perbost C."/>
            <person name="Taillon B."/>
            <person name="Stella A."/>
            <person name="Solovyev V."/>
            <person name="Fawcett J.A."/>
            <person name="Sterck L."/>
            <person name="Vandepoele K."/>
            <person name="Grando S.M."/>
            <person name="Toppo S."/>
            <person name="Moser C."/>
            <person name="Lanchbury J."/>
            <person name="Bogden R."/>
            <person name="Skolnick M."/>
            <person name="Sgaramella V."/>
            <person name="Bhatnagar S.K."/>
            <person name="Fontana P."/>
            <person name="Gutin A."/>
            <person name="Van de Peer Y."/>
            <person name="Salamini F."/>
            <person name="Viola R."/>
        </authorList>
    </citation>
    <scope>NUCLEOTIDE SEQUENCE</scope>
</reference>
<dbReference type="Pfam" id="PF19633">
    <property type="entry name" value="SDG2_C"/>
    <property type="match status" value="1"/>
</dbReference>
<gene>
    <name evidence="4" type="ORF">VITISV_000601</name>
</gene>
<dbReference type="InterPro" id="IPR046341">
    <property type="entry name" value="SET_dom_sf"/>
</dbReference>
<feature type="domain" description="SET" evidence="2">
    <location>
        <begin position="27"/>
        <end position="70"/>
    </location>
</feature>
<dbReference type="Pfam" id="PF00856">
    <property type="entry name" value="SET"/>
    <property type="match status" value="1"/>
</dbReference>
<sequence>MWGLYFLVELCYRVREPILLVGETGGGKTTICHLRRPNCKAITAVEGQYQIRIYTVRQIQYGEEITFDYNSVTESKKEYEESVCLCGSQVCRMSYLNLTGEGAFQKLYTLPAMLRKLIENHTRLSLGKTVLREGIDECHTENADTSSDEPRAIDAPDTKDLDVVVLKKELEEALGDLTEAKGERDRYMEKMRSLLCEVEALDQKREETQVPLDQEEQKSASLKEKLNVAVRKGKSLVQHRDSLKQVVEEMNTKVEHLKSEIEFHDNALAEYEQKIKYLSTYPERVEALESEILLLRNHLTEAEVERIYVSHGIFREDPPRNTDISVASSGCRM</sequence>
<dbReference type="ExpressionAtlas" id="A5C3U2">
    <property type="expression patterns" value="baseline and differential"/>
</dbReference>
<evidence type="ECO:0000259" key="3">
    <source>
        <dbReference type="Pfam" id="PF19633"/>
    </source>
</evidence>
<dbReference type="SUPFAM" id="SSF82199">
    <property type="entry name" value="SET domain"/>
    <property type="match status" value="1"/>
</dbReference>
<feature type="coiled-coil region" evidence="1">
    <location>
        <begin position="163"/>
        <end position="305"/>
    </location>
</feature>
<protein>
    <submittedName>
        <fullName evidence="4">Uncharacterized protein</fullName>
    </submittedName>
</protein>
<name>A5C3U2_VITVI</name>
<organism evidence="4">
    <name type="scientific">Vitis vinifera</name>
    <name type="common">Grape</name>
    <dbReference type="NCBI Taxonomy" id="29760"/>
    <lineage>
        <taxon>Eukaryota</taxon>
        <taxon>Viridiplantae</taxon>
        <taxon>Streptophyta</taxon>
        <taxon>Embryophyta</taxon>
        <taxon>Tracheophyta</taxon>
        <taxon>Spermatophyta</taxon>
        <taxon>Magnoliopsida</taxon>
        <taxon>eudicotyledons</taxon>
        <taxon>Gunneridae</taxon>
        <taxon>Pentapetalae</taxon>
        <taxon>rosids</taxon>
        <taxon>Vitales</taxon>
        <taxon>Vitaceae</taxon>
        <taxon>Viteae</taxon>
        <taxon>Vitis</taxon>
    </lineage>
</organism>
<dbReference type="EMBL" id="AM481260">
    <property type="protein sequence ID" value="CAN66333.1"/>
    <property type="molecule type" value="Genomic_DNA"/>
</dbReference>
<dbReference type="Gene3D" id="2.170.270.10">
    <property type="entry name" value="SET domain"/>
    <property type="match status" value="1"/>
</dbReference>
<evidence type="ECO:0000313" key="4">
    <source>
        <dbReference type="EMBL" id="CAN66333.1"/>
    </source>
</evidence>
<feature type="domain" description="ATXR3 C-terminal" evidence="3">
    <location>
        <begin position="82"/>
        <end position="108"/>
    </location>
</feature>
<dbReference type="AlphaFoldDB" id="A5C3U2"/>
<dbReference type="PANTHER" id="PTHR46655:SF1">
    <property type="entry name" value="HISTONE-LYSINE N-METHYLTRANSFERASE ATXR3"/>
    <property type="match status" value="1"/>
</dbReference>
<keyword evidence="1" id="KW-0175">Coiled coil</keyword>
<proteinExistence type="predicted"/>
<evidence type="ECO:0000256" key="1">
    <source>
        <dbReference type="SAM" id="Coils"/>
    </source>
</evidence>